<proteinExistence type="predicted"/>
<gene>
    <name evidence="1" type="ORF">IQ247_27305</name>
</gene>
<comment type="caution">
    <text evidence="1">The sequence shown here is derived from an EMBL/GenBank/DDBJ whole genome shotgun (WGS) entry which is preliminary data.</text>
</comment>
<protein>
    <submittedName>
        <fullName evidence="1">Uncharacterized protein</fullName>
    </submittedName>
</protein>
<dbReference type="InterPro" id="IPR058097">
    <property type="entry name" value="PatX"/>
</dbReference>
<dbReference type="RefSeq" id="WP_193924823.1">
    <property type="nucleotide sequence ID" value="NZ_JADEWL010000157.1"/>
</dbReference>
<dbReference type="AlphaFoldDB" id="A0A8J7JX49"/>
<keyword evidence="2" id="KW-1185">Reference proteome</keyword>
<accession>A0A8J7JX49</accession>
<organism evidence="1 2">
    <name type="scientific">Plectonema cf. radiosum LEGE 06105</name>
    <dbReference type="NCBI Taxonomy" id="945769"/>
    <lineage>
        <taxon>Bacteria</taxon>
        <taxon>Bacillati</taxon>
        <taxon>Cyanobacteriota</taxon>
        <taxon>Cyanophyceae</taxon>
        <taxon>Oscillatoriophycideae</taxon>
        <taxon>Oscillatoriales</taxon>
        <taxon>Microcoleaceae</taxon>
        <taxon>Plectonema</taxon>
    </lineage>
</organism>
<reference evidence="1" key="1">
    <citation type="submission" date="2020-10" db="EMBL/GenBank/DDBJ databases">
        <authorList>
            <person name="Castelo-Branco R."/>
            <person name="Eusebio N."/>
            <person name="Adriana R."/>
            <person name="Vieira A."/>
            <person name="Brugerolle De Fraissinette N."/>
            <person name="Rezende De Castro R."/>
            <person name="Schneider M.P."/>
            <person name="Vasconcelos V."/>
            <person name="Leao P.N."/>
        </authorList>
    </citation>
    <scope>NUCLEOTIDE SEQUENCE</scope>
    <source>
        <strain evidence="1">LEGE 06105</strain>
    </source>
</reference>
<dbReference type="NCBIfam" id="NF047413">
    <property type="entry name" value="heterocyst_PatX"/>
    <property type="match status" value="1"/>
</dbReference>
<dbReference type="EMBL" id="JADEWL010000157">
    <property type="protein sequence ID" value="MBE9216325.1"/>
    <property type="molecule type" value="Genomic_DNA"/>
</dbReference>
<evidence type="ECO:0000313" key="2">
    <source>
        <dbReference type="Proteomes" id="UP000620559"/>
    </source>
</evidence>
<evidence type="ECO:0000313" key="1">
    <source>
        <dbReference type="EMBL" id="MBE9216325.1"/>
    </source>
</evidence>
<sequence>MRTAISLLVTSFVFGSLAVTFQGIGDTLVNEMFSTSGEQELLLSRSNSNNPKAPHRGSGRREFVEYSIRA</sequence>
<dbReference type="Proteomes" id="UP000620559">
    <property type="component" value="Unassembled WGS sequence"/>
</dbReference>
<name>A0A8J7JX49_9CYAN</name>